<dbReference type="PANTHER" id="PTHR23161">
    <property type="entry name" value="PROTEIN CIP2A"/>
    <property type="match status" value="1"/>
</dbReference>
<evidence type="ECO:0000259" key="3">
    <source>
        <dbReference type="Pfam" id="PF21044"/>
    </source>
</evidence>
<comment type="caution">
    <text evidence="4">The sequence shown here is derived from an EMBL/GenBank/DDBJ whole genome shotgun (WGS) entry which is preliminary data.</text>
</comment>
<name>A0A8B6DTQ8_MYTGA</name>
<reference evidence="4" key="1">
    <citation type="submission" date="2018-11" db="EMBL/GenBank/DDBJ databases">
        <authorList>
            <person name="Alioto T."/>
            <person name="Alioto T."/>
        </authorList>
    </citation>
    <scope>NUCLEOTIDE SEQUENCE</scope>
</reference>
<feature type="domain" description="CIP2A N-terminal" evidence="3">
    <location>
        <begin position="895"/>
        <end position="1305"/>
    </location>
</feature>
<dbReference type="InterPro" id="IPR042510">
    <property type="entry name" value="CIP2A"/>
</dbReference>
<dbReference type="OrthoDB" id="73401at2759"/>
<organism evidence="4 5">
    <name type="scientific">Mytilus galloprovincialis</name>
    <name type="common">Mediterranean mussel</name>
    <dbReference type="NCBI Taxonomy" id="29158"/>
    <lineage>
        <taxon>Eukaryota</taxon>
        <taxon>Metazoa</taxon>
        <taxon>Spiralia</taxon>
        <taxon>Lophotrochozoa</taxon>
        <taxon>Mollusca</taxon>
        <taxon>Bivalvia</taxon>
        <taxon>Autobranchia</taxon>
        <taxon>Pteriomorphia</taxon>
        <taxon>Mytilida</taxon>
        <taxon>Mytiloidea</taxon>
        <taxon>Mytilidae</taxon>
        <taxon>Mytilinae</taxon>
        <taxon>Mytilus</taxon>
    </lineage>
</organism>
<dbReference type="Pfam" id="PF21044">
    <property type="entry name" value="CIP2A_N"/>
    <property type="match status" value="1"/>
</dbReference>
<sequence length="1645" mass="188865">MYQNEGTVCISGDFNSRIGYNTDFIEGVDRIPSREVIDKTENHYGDLFVDFLVDSNFCVLNGRIGNENNYTCVSKKGKSVVDYVVVPHESIPSVSDFKVNTISDMIDRYNMDVPDKTPDHSILEWKLAVMNKGPNDEPAFKTQFKEIKRYDMSKLTTEFLNSEDCVKRISETVNRIENELSSNRCINEAYGSFTNFLMNEMDLAGLTVTSPIKYECKSKQSKAKTFLKPYWSDLLQQKWDAASKKEKLWLKCSDHTNIKRKLKQEYCVARNDFDKHLRKAKRTYQNKLQMDLLTELEKPNSRDFWKQIGKIGISNDRRDQIPWEVIDDNGEVTTDKECVLQKWKTDYQTLFNDQTDSMLYDECHLDRIKKGEISSDPELVDTSCLNEPITRCEVEKAVSRLKLRKAAGIDNIPAEVLKNKTCIDMLQNIINFCFENGVSPLEWKQGIINPIVKPNSTDVRLPLSYRGITLLSVPCKVYCDILNSRFGDWIEDSGVLVDEQCGFRRKRSCLDQIYSLYSIINDRIWFSEHVTWNKAVKELSKSASRALSCLTVKFYAYGGMTYQVFTKLYESLVQPILLYGASIWGLTEHRLINNVQNRASKIFLGVTKLTSNTAVQGDLGWLSCHAKQRLEVLRFFYKLENSDNSRTFYKIHLWSKRKRRSWNFNVIKLFRNMSVEHLMQPGISKELFFKVIKSKLRILDEQLWFTKLWNDNSNVNGNKLRLYRRYKKDLQPEHYVTNAMPRHLRSNLCKLRCGTLPLFVTMETASCVKHVIMAANQYKNSKTDGNLVYLQRQLEILVGSLSSRTSTLKFFNLRNLLPVECLNAVIDILRESRDLKPGLLSKCISLFQHLAQDSEIREAFHDSFHLTQCLATVIKTHAGIPGDHLTVEWRTNPITEFTLPCLGLLVNLCRDNFATQSYIKNMEGSRNLYKTLMSYLDDQNLTMMIFTLSCISYLCLHQDIGQNLFNPKNVKWTFQLMFNIVLNGDTGTTRQYAVDLFADLLKNQNIQQSLVEFEKLSSSIEKVLNLVATSTAESVVKIFELLLSLSAVEGIRPIICRCILSTCSVQQRDHYAELAQTPVSQIKEPLFAVVHWASQPAESHDQASLYAIDFLAEFYEEMIYSNTRIQYSAHADLVLPLTLQALSTRIEGESHIMKRISRKIIKALQLCIVLTGEEDIKRKLVGMVDMQMFSKLLEFQFSNNKVALNSSKFTLVTDDLSDIGVEIVMYGLDLMAKLAKNLPEVDALFSSSLQDSRIVPFLSAGLTSDNRTVVQVTLQIICFASMFDAFPTVLLGDALAASNCKRKEELMKRETIQSPVQYHMPVLQSYDNKENINHDASRISIQDATRLADQDASVQSLIDRMQSGFELKGANSSEIIDLYEHKIQSLQTKEEQLQDLLEAKSLALTQADRLIAQHRSRKAAYEAEAAKMRRLLHSSEINSEKCKEEINEIKLKKEHLQNSLENVMEEKSQLEQVAEEHQQLTAAYTELSEKYTSVDKSLLSLKQEHKTLSEMHEVLRKHDENLKEQCDSAAEQLSKLEAERKTLNKTLKEKESKLSEDYKTSESEREQLEEAVDKYRANMAQLEQTKKEFQHQVSSLELLCRQHETNIDNKDKELVALKGEVDKHRQIAALINSLSSGKSENGARP</sequence>
<dbReference type="PANTHER" id="PTHR23161:SF2">
    <property type="entry name" value="PROTEIN CIP2A"/>
    <property type="match status" value="1"/>
</dbReference>
<accession>A0A8B6DTQ8</accession>
<proteinExistence type="predicted"/>
<gene>
    <name evidence="4" type="ORF">MGAL_10B080725</name>
</gene>
<dbReference type="InterPro" id="IPR036691">
    <property type="entry name" value="Endo/exonu/phosph_ase_sf"/>
</dbReference>
<feature type="region of interest" description="Disordered" evidence="2">
    <location>
        <begin position="1547"/>
        <end position="1566"/>
    </location>
</feature>
<dbReference type="SUPFAM" id="SSF48371">
    <property type="entry name" value="ARM repeat"/>
    <property type="match status" value="1"/>
</dbReference>
<feature type="coiled-coil region" evidence="1">
    <location>
        <begin position="1376"/>
        <end position="1490"/>
    </location>
</feature>
<dbReference type="Proteomes" id="UP000596742">
    <property type="component" value="Unassembled WGS sequence"/>
</dbReference>
<dbReference type="EMBL" id="UYJE01004005">
    <property type="protein sequence ID" value="VDI24172.1"/>
    <property type="molecule type" value="Genomic_DNA"/>
</dbReference>
<dbReference type="InterPro" id="IPR016024">
    <property type="entry name" value="ARM-type_fold"/>
</dbReference>
<keyword evidence="1" id="KW-0175">Coiled coil</keyword>
<evidence type="ECO:0000256" key="1">
    <source>
        <dbReference type="SAM" id="Coils"/>
    </source>
</evidence>
<dbReference type="Gene3D" id="3.60.10.10">
    <property type="entry name" value="Endonuclease/exonuclease/phosphatase"/>
    <property type="match status" value="1"/>
</dbReference>
<evidence type="ECO:0000256" key="2">
    <source>
        <dbReference type="SAM" id="MobiDB-lite"/>
    </source>
</evidence>
<protein>
    <recommendedName>
        <fullName evidence="3">CIP2A N-terminal domain-containing protein</fullName>
    </recommendedName>
</protein>
<keyword evidence="5" id="KW-1185">Reference proteome</keyword>
<dbReference type="InterPro" id="IPR048701">
    <property type="entry name" value="CIP2A_N"/>
</dbReference>
<evidence type="ECO:0000313" key="4">
    <source>
        <dbReference type="EMBL" id="VDI24172.1"/>
    </source>
</evidence>
<evidence type="ECO:0000313" key="5">
    <source>
        <dbReference type="Proteomes" id="UP000596742"/>
    </source>
</evidence>
<dbReference type="CDD" id="cd22265">
    <property type="entry name" value="UDM1_RNF168"/>
    <property type="match status" value="1"/>
</dbReference>